<feature type="transmembrane region" description="Helical" evidence="1">
    <location>
        <begin position="62"/>
        <end position="79"/>
    </location>
</feature>
<evidence type="ECO:0000313" key="2">
    <source>
        <dbReference type="EMBL" id="GAA0930370.1"/>
    </source>
</evidence>
<organism evidence="2 3">
    <name type="scientific">Pseudonocardia zijingensis</name>
    <dbReference type="NCBI Taxonomy" id="153376"/>
    <lineage>
        <taxon>Bacteria</taxon>
        <taxon>Bacillati</taxon>
        <taxon>Actinomycetota</taxon>
        <taxon>Actinomycetes</taxon>
        <taxon>Pseudonocardiales</taxon>
        <taxon>Pseudonocardiaceae</taxon>
        <taxon>Pseudonocardia</taxon>
    </lineage>
</organism>
<keyword evidence="1" id="KW-1133">Transmembrane helix</keyword>
<accession>A0ABN1PMC5</accession>
<feature type="transmembrane region" description="Helical" evidence="1">
    <location>
        <begin position="6"/>
        <end position="25"/>
    </location>
</feature>
<dbReference type="RefSeq" id="WP_343940782.1">
    <property type="nucleotide sequence ID" value="NZ_BAAAHP010000049.1"/>
</dbReference>
<comment type="caution">
    <text evidence="2">The sequence shown here is derived from an EMBL/GenBank/DDBJ whole genome shotgun (WGS) entry which is preliminary data.</text>
</comment>
<dbReference type="EMBL" id="BAAAHP010000049">
    <property type="protein sequence ID" value="GAA0930370.1"/>
    <property type="molecule type" value="Genomic_DNA"/>
</dbReference>
<evidence type="ECO:0000313" key="3">
    <source>
        <dbReference type="Proteomes" id="UP001499967"/>
    </source>
</evidence>
<sequence>MSTRLLAVLAGIEFGTLVVLLANLATVHVAVVPTILGPLHGCAYLAAVVGTAVRAGLLSRPALLSVIPGVGATLAVAVLRRRARAGAAQS</sequence>
<protein>
    <recommendedName>
        <fullName evidence="4">DUF3817 domain-containing protein</fullName>
    </recommendedName>
</protein>
<proteinExistence type="predicted"/>
<evidence type="ECO:0008006" key="4">
    <source>
        <dbReference type="Google" id="ProtNLM"/>
    </source>
</evidence>
<keyword evidence="1" id="KW-0812">Transmembrane</keyword>
<name>A0ABN1PMC5_9PSEU</name>
<dbReference type="Proteomes" id="UP001499967">
    <property type="component" value="Unassembled WGS sequence"/>
</dbReference>
<evidence type="ECO:0000256" key="1">
    <source>
        <dbReference type="SAM" id="Phobius"/>
    </source>
</evidence>
<reference evidence="2 3" key="1">
    <citation type="journal article" date="2019" name="Int. J. Syst. Evol. Microbiol.">
        <title>The Global Catalogue of Microorganisms (GCM) 10K type strain sequencing project: providing services to taxonomists for standard genome sequencing and annotation.</title>
        <authorList>
            <consortium name="The Broad Institute Genomics Platform"/>
            <consortium name="The Broad Institute Genome Sequencing Center for Infectious Disease"/>
            <person name="Wu L."/>
            <person name="Ma J."/>
        </authorList>
    </citation>
    <scope>NUCLEOTIDE SEQUENCE [LARGE SCALE GENOMIC DNA]</scope>
    <source>
        <strain evidence="2 3">JCM 11117</strain>
    </source>
</reference>
<gene>
    <name evidence="2" type="ORF">GCM10009559_17710</name>
</gene>
<keyword evidence="1" id="KW-0472">Membrane</keyword>
<keyword evidence="3" id="KW-1185">Reference proteome</keyword>